<sequence length="265" mass="29353">MVNDLFLQWLSLSDTRTILYGALQSARTNSKMPDLVAYPKTYTTRGGGFSKPQHFDSPPVSPVPRTASSPRSGLSSIPSTGEFTPGLSGCSDERKQRSLKKKYPVVNGSPASSTITNSSIDQQKRRRAIHFCEQCRYYGRYCDAIHKGFCRPVSTPLARISISPKIPKSHINFVFEKRYPAEQIQQHIQQQIRQKFTNPEAIWPLRPQAIVGQSTIPDQQHRSAFFISEVSGGKASPSQIVKSEPLPSSSPSTTSALPTRLSTTT</sequence>
<protein>
    <submittedName>
        <fullName evidence="2">Uncharacterized protein</fullName>
    </submittedName>
</protein>
<name>A0A8S2RVJ7_9BILA</name>
<organism evidence="2 3">
    <name type="scientific">Rotaria magnacalcarata</name>
    <dbReference type="NCBI Taxonomy" id="392030"/>
    <lineage>
        <taxon>Eukaryota</taxon>
        <taxon>Metazoa</taxon>
        <taxon>Spiralia</taxon>
        <taxon>Gnathifera</taxon>
        <taxon>Rotifera</taxon>
        <taxon>Eurotatoria</taxon>
        <taxon>Bdelloidea</taxon>
        <taxon>Philodinida</taxon>
        <taxon>Philodinidae</taxon>
        <taxon>Rotaria</taxon>
    </lineage>
</organism>
<feature type="non-terminal residue" evidence="2">
    <location>
        <position position="1"/>
    </location>
</feature>
<evidence type="ECO:0000313" key="3">
    <source>
        <dbReference type="Proteomes" id="UP000676336"/>
    </source>
</evidence>
<comment type="caution">
    <text evidence="2">The sequence shown here is derived from an EMBL/GenBank/DDBJ whole genome shotgun (WGS) entry which is preliminary data.</text>
</comment>
<dbReference type="AlphaFoldDB" id="A0A8S2RVJ7"/>
<reference evidence="2" key="1">
    <citation type="submission" date="2021-02" db="EMBL/GenBank/DDBJ databases">
        <authorList>
            <person name="Nowell W R."/>
        </authorList>
    </citation>
    <scope>NUCLEOTIDE SEQUENCE</scope>
</reference>
<evidence type="ECO:0000256" key="1">
    <source>
        <dbReference type="SAM" id="MobiDB-lite"/>
    </source>
</evidence>
<dbReference type="Proteomes" id="UP000676336">
    <property type="component" value="Unassembled WGS sequence"/>
</dbReference>
<proteinExistence type="predicted"/>
<gene>
    <name evidence="2" type="ORF">SMN809_LOCUS21330</name>
</gene>
<feature type="region of interest" description="Disordered" evidence="1">
    <location>
        <begin position="47"/>
        <end position="120"/>
    </location>
</feature>
<dbReference type="EMBL" id="CAJOBI010016314">
    <property type="protein sequence ID" value="CAF4188073.1"/>
    <property type="molecule type" value="Genomic_DNA"/>
</dbReference>
<accession>A0A8S2RVJ7</accession>
<feature type="region of interest" description="Disordered" evidence="1">
    <location>
        <begin position="235"/>
        <end position="265"/>
    </location>
</feature>
<feature type="compositionally biased region" description="Polar residues" evidence="1">
    <location>
        <begin position="109"/>
        <end position="120"/>
    </location>
</feature>
<evidence type="ECO:0000313" key="2">
    <source>
        <dbReference type="EMBL" id="CAF4188073.1"/>
    </source>
</evidence>
<feature type="compositionally biased region" description="Low complexity" evidence="1">
    <location>
        <begin position="245"/>
        <end position="265"/>
    </location>
</feature>
<feature type="compositionally biased region" description="Low complexity" evidence="1">
    <location>
        <begin position="68"/>
        <end position="79"/>
    </location>
</feature>